<keyword evidence="2" id="KW-1185">Reference proteome</keyword>
<dbReference type="Proteomes" id="UP001162480">
    <property type="component" value="Chromosome 1"/>
</dbReference>
<dbReference type="AlphaFoldDB" id="A0AA36EVN5"/>
<dbReference type="EMBL" id="OX597814">
    <property type="protein sequence ID" value="CAI9714994.1"/>
    <property type="molecule type" value="Genomic_DNA"/>
</dbReference>
<accession>A0AA36EVN5</accession>
<reference evidence="1" key="1">
    <citation type="submission" date="2023-08" db="EMBL/GenBank/DDBJ databases">
        <authorList>
            <person name="Alioto T."/>
            <person name="Alioto T."/>
            <person name="Gomez Garrido J."/>
        </authorList>
    </citation>
    <scope>NUCLEOTIDE SEQUENCE</scope>
</reference>
<evidence type="ECO:0000313" key="1">
    <source>
        <dbReference type="EMBL" id="CAI9714994.1"/>
    </source>
</evidence>
<protein>
    <submittedName>
        <fullName evidence="1">Uncharacterized protein</fullName>
    </submittedName>
</protein>
<organism evidence="1 2">
    <name type="scientific">Octopus vulgaris</name>
    <name type="common">Common octopus</name>
    <dbReference type="NCBI Taxonomy" id="6645"/>
    <lineage>
        <taxon>Eukaryota</taxon>
        <taxon>Metazoa</taxon>
        <taxon>Spiralia</taxon>
        <taxon>Lophotrochozoa</taxon>
        <taxon>Mollusca</taxon>
        <taxon>Cephalopoda</taxon>
        <taxon>Coleoidea</taxon>
        <taxon>Octopodiformes</taxon>
        <taxon>Octopoda</taxon>
        <taxon>Incirrata</taxon>
        <taxon>Octopodidae</taxon>
        <taxon>Octopus</taxon>
    </lineage>
</organism>
<evidence type="ECO:0000313" key="2">
    <source>
        <dbReference type="Proteomes" id="UP001162480"/>
    </source>
</evidence>
<sequence length="96" mass="10857">MENLVLTITSFPSTKRSNILYISALKSVSTSKIQICSSFKHEEKINCGSSSFTLFNALLRNAYCIHEIPDWMPRSDAFNCRHQVVIYVNENGLAVN</sequence>
<proteinExistence type="predicted"/>
<name>A0AA36EVN5_OCTVU</name>
<gene>
    <name evidence="1" type="ORF">OCTVUL_1B012071</name>
</gene>